<dbReference type="InterPro" id="IPR029063">
    <property type="entry name" value="SAM-dependent_MTases_sf"/>
</dbReference>
<name>A0A1E7FLJ5_9STRA</name>
<evidence type="ECO:0000313" key="3">
    <source>
        <dbReference type="EMBL" id="OEU19039.1"/>
    </source>
</evidence>
<dbReference type="GO" id="GO:0032259">
    <property type="term" value="P:methylation"/>
    <property type="evidence" value="ECO:0007669"/>
    <property type="project" value="UniProtKB-KW"/>
</dbReference>
<evidence type="ECO:0000256" key="1">
    <source>
        <dbReference type="ARBA" id="ARBA00022723"/>
    </source>
</evidence>
<reference evidence="3 4" key="1">
    <citation type="submission" date="2016-09" db="EMBL/GenBank/DDBJ databases">
        <title>Extensive genetic diversity and differential bi-allelic expression allows diatom success in the polar Southern Ocean.</title>
        <authorList>
            <consortium name="DOE Joint Genome Institute"/>
            <person name="Mock T."/>
            <person name="Otillar R.P."/>
            <person name="Strauss J."/>
            <person name="Dupont C."/>
            <person name="Frickenhaus S."/>
            <person name="Maumus F."/>
            <person name="Mcmullan M."/>
            <person name="Sanges R."/>
            <person name="Schmutz J."/>
            <person name="Toseland A."/>
            <person name="Valas R."/>
            <person name="Veluchamy A."/>
            <person name="Ward B.J."/>
            <person name="Allen A."/>
            <person name="Barry K."/>
            <person name="Falciatore A."/>
            <person name="Ferrante M."/>
            <person name="Fortunato A.E."/>
            <person name="Gloeckner G."/>
            <person name="Gruber A."/>
            <person name="Hipkin R."/>
            <person name="Janech M."/>
            <person name="Kroth P."/>
            <person name="Leese F."/>
            <person name="Lindquist E."/>
            <person name="Lyon B.R."/>
            <person name="Martin J."/>
            <person name="Mayer C."/>
            <person name="Parker M."/>
            <person name="Quesneville H."/>
            <person name="Raymond J."/>
            <person name="Uhlig C."/>
            <person name="Valentin K.U."/>
            <person name="Worden A.Z."/>
            <person name="Armbrust E.V."/>
            <person name="Bowler C."/>
            <person name="Green B."/>
            <person name="Moulton V."/>
            <person name="Van Oosterhout C."/>
            <person name="Grigoriev I."/>
        </authorList>
    </citation>
    <scope>NUCLEOTIDE SEQUENCE [LARGE SCALE GENOMIC DNA]</scope>
    <source>
        <strain evidence="3 4">CCMP1102</strain>
    </source>
</reference>
<keyword evidence="3" id="KW-0489">Methyltransferase</keyword>
<dbReference type="Gene3D" id="3.40.50.150">
    <property type="entry name" value="Vaccinia Virus protein VP39"/>
    <property type="match status" value="1"/>
</dbReference>
<dbReference type="EMBL" id="KV784356">
    <property type="protein sequence ID" value="OEU19039.1"/>
    <property type="molecule type" value="Genomic_DNA"/>
</dbReference>
<evidence type="ECO:0000256" key="2">
    <source>
        <dbReference type="ARBA" id="ARBA00022842"/>
    </source>
</evidence>
<keyword evidence="4" id="KW-1185">Reference proteome</keyword>
<gene>
    <name evidence="3" type="ORF">FRACYDRAFT_207357</name>
</gene>
<dbReference type="KEGG" id="fcy:FRACYDRAFT_207357"/>
<dbReference type="OrthoDB" id="10261390at2759"/>
<evidence type="ECO:0000313" key="4">
    <source>
        <dbReference type="Proteomes" id="UP000095751"/>
    </source>
</evidence>
<keyword evidence="2" id="KW-0460">Magnesium</keyword>
<dbReference type="InterPro" id="IPR005299">
    <property type="entry name" value="MeTrfase_7"/>
</dbReference>
<accession>A0A1E7FLJ5</accession>
<sequence length="428" mass="47685">MIGASFYAAATIIYCTSATFHTGAVTAFALKQQQQTVPTANSNVVHTPVGKDGDGAYSAATKGCFDVIDAATPLILNEVACQPIRDDHPFHIADYGTADGGTSLGLLTKIVKAVRERKGDNNNDSNNDDEKEIVIHYEDQRENEWKSVFNHAFGYKKVTDAYGNQIDTPYDLGNVFIEANGVGFHSQCYPSKSIDLGVSFTAMHWLSSSPSSLRGVDIMHSARSVDGPPPQAEQKQAEQDWYNILCARSKELTKGGRFVCVNFCVSKEGYFLGQTDTGVSMWDSFQIAWNKLAGISEEERLGISFPSYYRTTDEFINGIDKCPDLRLISAEEKIVRCPYREQYIAQSTSDDNKNSKTMTPGEYSKSFVPTTRTWSHSTFKAALSDDKTDQEKEDILEQFWTNYEELVAEAPEEHGMDYVHSYLVIEKI</sequence>
<dbReference type="Pfam" id="PF03492">
    <property type="entry name" value="Methyltransf_7"/>
    <property type="match status" value="1"/>
</dbReference>
<dbReference type="GO" id="GO:0008168">
    <property type="term" value="F:methyltransferase activity"/>
    <property type="evidence" value="ECO:0007669"/>
    <property type="project" value="UniProtKB-KW"/>
</dbReference>
<dbReference type="AlphaFoldDB" id="A0A1E7FLJ5"/>
<dbReference type="Proteomes" id="UP000095751">
    <property type="component" value="Unassembled WGS sequence"/>
</dbReference>
<dbReference type="Gene3D" id="1.10.1200.270">
    <property type="entry name" value="Methyltransferase, alpha-helical capping domain"/>
    <property type="match status" value="1"/>
</dbReference>
<dbReference type="SUPFAM" id="SSF53335">
    <property type="entry name" value="S-adenosyl-L-methionine-dependent methyltransferases"/>
    <property type="match status" value="1"/>
</dbReference>
<keyword evidence="3" id="KW-0808">Transferase</keyword>
<keyword evidence="1" id="KW-0479">Metal-binding</keyword>
<protein>
    <submittedName>
        <fullName evidence="3">S-adenosyl-L-methionine-dependent methyltransferase</fullName>
    </submittedName>
</protein>
<organism evidence="3 4">
    <name type="scientific">Fragilariopsis cylindrus CCMP1102</name>
    <dbReference type="NCBI Taxonomy" id="635003"/>
    <lineage>
        <taxon>Eukaryota</taxon>
        <taxon>Sar</taxon>
        <taxon>Stramenopiles</taxon>
        <taxon>Ochrophyta</taxon>
        <taxon>Bacillariophyta</taxon>
        <taxon>Bacillariophyceae</taxon>
        <taxon>Bacillariophycidae</taxon>
        <taxon>Bacillariales</taxon>
        <taxon>Bacillariaceae</taxon>
        <taxon>Fragilariopsis</taxon>
    </lineage>
</organism>
<dbReference type="PANTHER" id="PTHR31009">
    <property type="entry name" value="S-ADENOSYL-L-METHIONINE:CARBOXYL METHYLTRANSFERASE FAMILY PROTEIN"/>
    <property type="match status" value="1"/>
</dbReference>
<dbReference type="GO" id="GO:0046872">
    <property type="term" value="F:metal ion binding"/>
    <property type="evidence" value="ECO:0007669"/>
    <property type="project" value="UniProtKB-KW"/>
</dbReference>
<proteinExistence type="predicted"/>
<dbReference type="InterPro" id="IPR042086">
    <property type="entry name" value="MeTrfase_capping"/>
</dbReference>
<dbReference type="InParanoid" id="A0A1E7FLJ5"/>